<accession>A0A8X7ZC57</accession>
<dbReference type="OrthoDB" id="826324at2759"/>
<comment type="caution">
    <text evidence="1">The sequence shown here is derived from an EMBL/GenBank/DDBJ whole genome shotgun (WGS) entry which is preliminary data.</text>
</comment>
<protein>
    <recommendedName>
        <fullName evidence="3">Retrotransposon gag domain-containing protein</fullName>
    </recommendedName>
</protein>
<keyword evidence="2" id="KW-1185">Reference proteome</keyword>
<evidence type="ECO:0000313" key="2">
    <source>
        <dbReference type="Proteomes" id="UP000886885"/>
    </source>
</evidence>
<organism evidence="1 2">
    <name type="scientific">Populus tomentosa</name>
    <name type="common">Chinese white poplar</name>
    <dbReference type="NCBI Taxonomy" id="118781"/>
    <lineage>
        <taxon>Eukaryota</taxon>
        <taxon>Viridiplantae</taxon>
        <taxon>Streptophyta</taxon>
        <taxon>Embryophyta</taxon>
        <taxon>Tracheophyta</taxon>
        <taxon>Spermatophyta</taxon>
        <taxon>Magnoliopsida</taxon>
        <taxon>eudicotyledons</taxon>
        <taxon>Gunneridae</taxon>
        <taxon>Pentapetalae</taxon>
        <taxon>rosids</taxon>
        <taxon>fabids</taxon>
        <taxon>Malpighiales</taxon>
        <taxon>Salicaceae</taxon>
        <taxon>Saliceae</taxon>
        <taxon>Populus</taxon>
    </lineage>
</organism>
<dbReference type="Proteomes" id="UP000886885">
    <property type="component" value="Chromosome 7A"/>
</dbReference>
<dbReference type="PANTHER" id="PTHR34222">
    <property type="entry name" value="GAG_PRE-INTEGRS DOMAIN-CONTAINING PROTEIN"/>
    <property type="match status" value="1"/>
</dbReference>
<proteinExistence type="predicted"/>
<dbReference type="EMBL" id="JAAWWB010000013">
    <property type="protein sequence ID" value="KAG6768223.1"/>
    <property type="molecule type" value="Genomic_DNA"/>
</dbReference>
<dbReference type="PANTHER" id="PTHR34222:SF37">
    <property type="entry name" value="RETROTRANSPOSON GAG DOMAIN-CONTAINING PROTEIN"/>
    <property type="match status" value="1"/>
</dbReference>
<evidence type="ECO:0000313" key="1">
    <source>
        <dbReference type="EMBL" id="KAG6768223.1"/>
    </source>
</evidence>
<name>A0A8X7ZC57_POPTO</name>
<dbReference type="AlphaFoldDB" id="A0A8X7ZC57"/>
<gene>
    <name evidence="1" type="ORF">POTOM_027120</name>
</gene>
<reference evidence="1" key="1">
    <citation type="journal article" date="2020" name="bioRxiv">
        <title>Hybrid origin of Populus tomentosa Carr. identified through genome sequencing and phylogenomic analysis.</title>
        <authorList>
            <person name="An X."/>
            <person name="Gao K."/>
            <person name="Chen Z."/>
            <person name="Li J."/>
            <person name="Yang X."/>
            <person name="Yang X."/>
            <person name="Zhou J."/>
            <person name="Guo T."/>
            <person name="Zhao T."/>
            <person name="Huang S."/>
            <person name="Miao D."/>
            <person name="Khan W.U."/>
            <person name="Rao P."/>
            <person name="Ye M."/>
            <person name="Lei B."/>
            <person name="Liao W."/>
            <person name="Wang J."/>
            <person name="Ji L."/>
            <person name="Li Y."/>
            <person name="Guo B."/>
            <person name="Mustafa N.S."/>
            <person name="Li S."/>
            <person name="Yun Q."/>
            <person name="Keller S.R."/>
            <person name="Mao J."/>
            <person name="Zhang R."/>
            <person name="Strauss S.H."/>
        </authorList>
    </citation>
    <scope>NUCLEOTIDE SEQUENCE</scope>
    <source>
        <strain evidence="1">GM15</strain>
        <tissue evidence="1">Leaf</tissue>
    </source>
</reference>
<sequence>MIMSWLWNSIMQEVCGPYMFFVTAKDIWDAVRQTNSKVKDAALIYEIKLKFSMTKQGNMMVIEYYNTMKSFWLELDYYQDFKMQYSDDAVILKNYIERERIFEFLAGLNIEFDQIRVQILGKESLPSLNEVFSVIRVEEGRRIVMLEVPNTKGSAMMITNSRNLNDAIRNKNDAMNGAKVVKTEGRKFFKDDQFCNYCKKTGHTKETCWKLHGKPPRMGHNGGHKWNHSRGYTHLTNSEEITHESSTLEVRGFNKEEIERLKTLLNTMEKPSGSCSLAQNGKIPVSHVFSASNKNHSSI</sequence>
<evidence type="ECO:0008006" key="3">
    <source>
        <dbReference type="Google" id="ProtNLM"/>
    </source>
</evidence>